<name>A0A378FNA8_KLEPN</name>
<protein>
    <submittedName>
        <fullName evidence="2">Uncharacterized protein</fullName>
    </submittedName>
</protein>
<accession>A0A378FNA8</accession>
<feature type="chain" id="PRO_5016845832" evidence="1">
    <location>
        <begin position="20"/>
        <end position="30"/>
    </location>
</feature>
<organism evidence="2 3">
    <name type="scientific">Klebsiella pneumoniae</name>
    <dbReference type="NCBI Taxonomy" id="573"/>
    <lineage>
        <taxon>Bacteria</taxon>
        <taxon>Pseudomonadati</taxon>
        <taxon>Pseudomonadota</taxon>
        <taxon>Gammaproteobacteria</taxon>
        <taxon>Enterobacterales</taxon>
        <taxon>Enterobacteriaceae</taxon>
        <taxon>Klebsiella/Raoultella group</taxon>
        <taxon>Klebsiella</taxon>
        <taxon>Klebsiella pneumoniae complex</taxon>
    </lineage>
</organism>
<gene>
    <name evidence="2" type="ORF">NCTC9617_03228</name>
</gene>
<dbReference type="EMBL" id="UGNC01000005">
    <property type="protein sequence ID" value="STW46701.1"/>
    <property type="molecule type" value="Genomic_DNA"/>
</dbReference>
<evidence type="ECO:0000313" key="2">
    <source>
        <dbReference type="EMBL" id="STW46701.1"/>
    </source>
</evidence>
<sequence length="30" mass="3172">MRKTLLAVALSITALSAHADTSVASRRVTM</sequence>
<keyword evidence="1" id="KW-0732">Signal</keyword>
<dbReference type="AlphaFoldDB" id="A0A378FNA8"/>
<evidence type="ECO:0000256" key="1">
    <source>
        <dbReference type="SAM" id="SignalP"/>
    </source>
</evidence>
<reference evidence="2 3" key="1">
    <citation type="submission" date="2018-06" db="EMBL/GenBank/DDBJ databases">
        <authorList>
            <consortium name="Pathogen Informatics"/>
            <person name="Doyle S."/>
        </authorList>
    </citation>
    <scope>NUCLEOTIDE SEQUENCE [LARGE SCALE GENOMIC DNA]</scope>
    <source>
        <strain evidence="2 3">NCTC9617</strain>
    </source>
</reference>
<feature type="signal peptide" evidence="1">
    <location>
        <begin position="1"/>
        <end position="19"/>
    </location>
</feature>
<proteinExistence type="predicted"/>
<evidence type="ECO:0000313" key="3">
    <source>
        <dbReference type="Proteomes" id="UP000255167"/>
    </source>
</evidence>
<dbReference type="Proteomes" id="UP000255167">
    <property type="component" value="Unassembled WGS sequence"/>
</dbReference>